<reference evidence="2" key="1">
    <citation type="submission" date="2016-02" db="EMBL/GenBank/DDBJ databases">
        <title>Draft genome sequence of Microdochium bolleyi, a fungal endophyte of beachgrass.</title>
        <authorList>
            <consortium name="DOE Joint Genome Institute"/>
            <person name="David A.S."/>
            <person name="May G."/>
            <person name="Haridas S."/>
            <person name="Lim J."/>
            <person name="Wang M."/>
            <person name="Labutti K."/>
            <person name="Lipzen A."/>
            <person name="Barry K."/>
            <person name="Grigoriev I.V."/>
        </authorList>
    </citation>
    <scope>NUCLEOTIDE SEQUENCE [LARGE SCALE GENOMIC DNA]</scope>
    <source>
        <strain evidence="2">J235TASD1</strain>
    </source>
</reference>
<evidence type="ECO:0000313" key="2">
    <source>
        <dbReference type="Proteomes" id="UP000070501"/>
    </source>
</evidence>
<gene>
    <name evidence="1" type="ORF">Micbo1qcDRAFT_181146</name>
</gene>
<dbReference type="Proteomes" id="UP000070501">
    <property type="component" value="Unassembled WGS sequence"/>
</dbReference>
<proteinExistence type="predicted"/>
<name>A0A136IJV5_9PEZI</name>
<evidence type="ECO:0000313" key="1">
    <source>
        <dbReference type="EMBL" id="KXJ85058.1"/>
    </source>
</evidence>
<dbReference type="EMBL" id="KQ964299">
    <property type="protein sequence ID" value="KXJ85058.1"/>
    <property type="molecule type" value="Genomic_DNA"/>
</dbReference>
<protein>
    <submittedName>
        <fullName evidence="1">Uncharacterized protein</fullName>
    </submittedName>
</protein>
<keyword evidence="2" id="KW-1185">Reference proteome</keyword>
<organism evidence="1 2">
    <name type="scientific">Microdochium bolleyi</name>
    <dbReference type="NCBI Taxonomy" id="196109"/>
    <lineage>
        <taxon>Eukaryota</taxon>
        <taxon>Fungi</taxon>
        <taxon>Dikarya</taxon>
        <taxon>Ascomycota</taxon>
        <taxon>Pezizomycotina</taxon>
        <taxon>Sordariomycetes</taxon>
        <taxon>Xylariomycetidae</taxon>
        <taxon>Xylariales</taxon>
        <taxon>Microdochiaceae</taxon>
        <taxon>Microdochium</taxon>
    </lineage>
</organism>
<dbReference type="InParanoid" id="A0A136IJV5"/>
<sequence length="152" mass="16722">MASIDGSQTCPITVIIHTPGAFYPRHVVLGCLIHMDVSGNKIPLTADPLSAECNKEEFIIASCLPAPKAGTVGLWVAVYERTKLFERRVSHWEMVSRYRCRTTTSLCQQVRIESGELDASTALLLPARLKALPPIGQQIPLRMRIQPAESPA</sequence>
<accession>A0A136IJV5</accession>
<dbReference type="AlphaFoldDB" id="A0A136IJV5"/>